<protein>
    <recommendedName>
        <fullName evidence="5">Phytochromobilin:ferredoxin oxidoreductase, chloroplastic</fullName>
    </recommendedName>
</protein>
<keyword evidence="2" id="KW-0560">Oxidoreductase</keyword>
<evidence type="ECO:0000313" key="4">
    <source>
        <dbReference type="Proteomes" id="UP000825935"/>
    </source>
</evidence>
<evidence type="ECO:0000256" key="2">
    <source>
        <dbReference type="ARBA" id="ARBA00023002"/>
    </source>
</evidence>
<evidence type="ECO:0000313" key="3">
    <source>
        <dbReference type="EMBL" id="KAH7445531.1"/>
    </source>
</evidence>
<dbReference type="Pfam" id="PF05996">
    <property type="entry name" value="Fe_bilin_red"/>
    <property type="match status" value="1"/>
</dbReference>
<dbReference type="OrthoDB" id="496703at2759"/>
<organism evidence="3 4">
    <name type="scientific">Ceratopteris richardii</name>
    <name type="common">Triangle waterfern</name>
    <dbReference type="NCBI Taxonomy" id="49495"/>
    <lineage>
        <taxon>Eukaryota</taxon>
        <taxon>Viridiplantae</taxon>
        <taxon>Streptophyta</taxon>
        <taxon>Embryophyta</taxon>
        <taxon>Tracheophyta</taxon>
        <taxon>Polypodiopsida</taxon>
        <taxon>Polypodiidae</taxon>
        <taxon>Polypodiales</taxon>
        <taxon>Pteridineae</taxon>
        <taxon>Pteridaceae</taxon>
        <taxon>Parkerioideae</taxon>
        <taxon>Ceratopteris</taxon>
    </lineage>
</organism>
<sequence length="361" mass="41617">MQQTVSCKVSLAAHVRFSWSTSFQSAALLHPRRNSASLSSECSFHSCSDSSSRYHCSPLLLNVSSVPFFTPDAKKCSSLYADFVEFAVREVAESTQVSPFPIQEGLKEVLAYDGKTKLHSNAFQSSKMRLFRIANLDGGENMQVLNMAIFPNPEYDLPIFCADFFSTATKHIIVLDLNPLYDTGKNKWYKTKYYADLIPVMNRYIKLLPWGQRLTAESLQFFSPIVIWTKLELRQEVQENLFPAFKEYLQVWLKMMENAEIASNSEEVQRNQRAQHRYLLWRATKDPGRPLLHRLFGEAWCEMYIKDFLFNGATTLGTETFLDYFPEYRCADGSINKERSIVGKSYVKRPWDEHGNFTMAI</sequence>
<proteinExistence type="inferred from homology"/>
<gene>
    <name evidence="3" type="ORF">KP509_01G013600</name>
</gene>
<evidence type="ECO:0000256" key="1">
    <source>
        <dbReference type="ARBA" id="ARBA00006908"/>
    </source>
</evidence>
<dbReference type="OMA" id="WTEEYIH"/>
<reference evidence="3" key="1">
    <citation type="submission" date="2021-08" db="EMBL/GenBank/DDBJ databases">
        <title>WGS assembly of Ceratopteris richardii.</title>
        <authorList>
            <person name="Marchant D.B."/>
            <person name="Chen G."/>
            <person name="Jenkins J."/>
            <person name="Shu S."/>
            <person name="Leebens-Mack J."/>
            <person name="Grimwood J."/>
            <person name="Schmutz J."/>
            <person name="Soltis P."/>
            <person name="Soltis D."/>
            <person name="Chen Z.-H."/>
        </authorList>
    </citation>
    <scope>NUCLEOTIDE SEQUENCE</scope>
    <source>
        <strain evidence="3">Whitten #5841</strain>
        <tissue evidence="3">Leaf</tissue>
    </source>
</reference>
<dbReference type="GO" id="GO:0010024">
    <property type="term" value="P:phytochromobilin biosynthetic process"/>
    <property type="evidence" value="ECO:0007669"/>
    <property type="project" value="InterPro"/>
</dbReference>
<dbReference type="Proteomes" id="UP000825935">
    <property type="component" value="Chromosome 1"/>
</dbReference>
<comment type="similarity">
    <text evidence="1">Belongs to the HY2 family.</text>
</comment>
<dbReference type="PANTHER" id="PTHR34557:SF1">
    <property type="entry name" value="PHYTOCHROMOBILIN:FERREDOXIN OXIDOREDUCTASE, CHLOROPLASTIC"/>
    <property type="match status" value="1"/>
</dbReference>
<dbReference type="GO" id="GO:0050619">
    <property type="term" value="F:phytochromobilin:ferredoxin oxidoreductase activity"/>
    <property type="evidence" value="ECO:0007669"/>
    <property type="project" value="TreeGrafter"/>
</dbReference>
<dbReference type="GO" id="GO:0050897">
    <property type="term" value="F:cobalt ion binding"/>
    <property type="evidence" value="ECO:0007669"/>
    <property type="project" value="InterPro"/>
</dbReference>
<dbReference type="InterPro" id="IPR009249">
    <property type="entry name" value="Ferredoxin-dep_bilin_Rdtase"/>
</dbReference>
<dbReference type="Gene3D" id="3.40.1500.20">
    <property type="match status" value="1"/>
</dbReference>
<evidence type="ECO:0008006" key="5">
    <source>
        <dbReference type="Google" id="ProtNLM"/>
    </source>
</evidence>
<dbReference type="AlphaFoldDB" id="A0A8T2VAK6"/>
<name>A0A8T2VAK6_CERRI</name>
<comment type="caution">
    <text evidence="3">The sequence shown here is derived from an EMBL/GenBank/DDBJ whole genome shotgun (WGS) entry which is preliminary data.</text>
</comment>
<dbReference type="EMBL" id="CM035406">
    <property type="protein sequence ID" value="KAH7445531.1"/>
    <property type="molecule type" value="Genomic_DNA"/>
</dbReference>
<dbReference type="PANTHER" id="PTHR34557">
    <property type="entry name" value="PHYTOCHROMOBILIN:FERREDOXIN OXIDOREDUCTASE, CHLOROPLASTIC"/>
    <property type="match status" value="1"/>
</dbReference>
<keyword evidence="4" id="KW-1185">Reference proteome</keyword>
<accession>A0A8T2VAK6</accession>